<dbReference type="InterPro" id="IPR005111">
    <property type="entry name" value="MoeA_C_domain_IV"/>
</dbReference>
<dbReference type="GO" id="GO:0061599">
    <property type="term" value="F:molybdopterin molybdotransferase activity"/>
    <property type="evidence" value="ECO:0007669"/>
    <property type="project" value="UniProtKB-UniRule"/>
</dbReference>
<dbReference type="Gene3D" id="2.40.340.10">
    <property type="entry name" value="MoeA, C-terminal, domain IV"/>
    <property type="match status" value="1"/>
</dbReference>
<comment type="function">
    <text evidence="1 6">Catalyzes the insertion of molybdate into adenylated molybdopterin with the concomitant release of AMP.</text>
</comment>
<dbReference type="Pfam" id="PF03454">
    <property type="entry name" value="MoeA_C"/>
    <property type="match status" value="1"/>
</dbReference>
<comment type="cofactor">
    <cofactor evidence="6">
        <name>Mg(2+)</name>
        <dbReference type="ChEBI" id="CHEBI:18420"/>
    </cofactor>
</comment>
<dbReference type="GO" id="GO:0005829">
    <property type="term" value="C:cytosol"/>
    <property type="evidence" value="ECO:0007669"/>
    <property type="project" value="TreeGrafter"/>
</dbReference>
<sequence length="433" mass="44290">MQLKAGEYLMPPLAVLDAPANDACACDRPTSAKLSIDAALARAAAWASPVTDVDFLPLGAAAGRFLAHSVRARLSSPAFDRSAVDGYAVRAGAGLEAGERLPVIGRIAAGARGTRLREGEVARIFTGAPIPPGADAVVMQEDVRQDGNAIVLARPVHAGAHIRPAGEDVALGDRLAEGGARVDARLIALLAAQGIAMVATRRRPRVAVLSTGDEVAEPGAPLGPAAIYDANRPMLLALLEVSGCETVDAGIVRDDPREQAQRLSMLAERCDLIVTSGGASVGEEDYAARAAHLAGGDAEPLAMALKPGKPALVGRIGAAAFLGLPGNPVSALVVFSLLGRAMLARLAGSTPSPPQGLPVPLAEPLSRKPGRTEFVPARLLRENGMVRLALLSSNSARLQPLVDADGFAEIPADVAHAAPGTPAAFHAFAGLLG</sequence>
<keyword evidence="6" id="KW-0808">Transferase</keyword>
<dbReference type="Gene3D" id="3.40.980.10">
    <property type="entry name" value="MoaB/Mog-like domain"/>
    <property type="match status" value="1"/>
</dbReference>
<dbReference type="InterPro" id="IPR036688">
    <property type="entry name" value="MoeA_C_domain_IV_sf"/>
</dbReference>
<keyword evidence="9" id="KW-1185">Reference proteome</keyword>
<dbReference type="InterPro" id="IPR036135">
    <property type="entry name" value="MoeA_linker/N_sf"/>
</dbReference>
<evidence type="ECO:0000256" key="2">
    <source>
        <dbReference type="ARBA" id="ARBA00005046"/>
    </source>
</evidence>
<evidence type="ECO:0000259" key="7">
    <source>
        <dbReference type="SMART" id="SM00852"/>
    </source>
</evidence>
<name>A0A917QHU1_9HYPH</name>
<evidence type="ECO:0000313" key="8">
    <source>
        <dbReference type="EMBL" id="GGK51312.1"/>
    </source>
</evidence>
<dbReference type="PANTHER" id="PTHR10192:SF5">
    <property type="entry name" value="GEPHYRIN"/>
    <property type="match status" value="1"/>
</dbReference>
<dbReference type="InterPro" id="IPR038987">
    <property type="entry name" value="MoeA-like"/>
</dbReference>
<feature type="domain" description="MoaB/Mog" evidence="7">
    <location>
        <begin position="207"/>
        <end position="345"/>
    </location>
</feature>
<keyword evidence="6" id="KW-0479">Metal-binding</keyword>
<dbReference type="AlphaFoldDB" id="A0A917QHU1"/>
<comment type="catalytic activity">
    <reaction evidence="5">
        <text>adenylyl-molybdopterin + molybdate = Mo-molybdopterin + AMP + H(+)</text>
        <dbReference type="Rhea" id="RHEA:35047"/>
        <dbReference type="ChEBI" id="CHEBI:15378"/>
        <dbReference type="ChEBI" id="CHEBI:36264"/>
        <dbReference type="ChEBI" id="CHEBI:62727"/>
        <dbReference type="ChEBI" id="CHEBI:71302"/>
        <dbReference type="ChEBI" id="CHEBI:456215"/>
        <dbReference type="EC" id="2.10.1.1"/>
    </reaction>
</comment>
<dbReference type="Gene3D" id="2.170.190.11">
    <property type="entry name" value="Molybdopterin biosynthesis moea protein, domain 3"/>
    <property type="match status" value="1"/>
</dbReference>
<dbReference type="NCBIfam" id="NF045515">
    <property type="entry name" value="Glp_gephyrin"/>
    <property type="match status" value="1"/>
</dbReference>
<evidence type="ECO:0000256" key="5">
    <source>
        <dbReference type="ARBA" id="ARBA00047317"/>
    </source>
</evidence>
<dbReference type="GO" id="GO:0006777">
    <property type="term" value="P:Mo-molybdopterin cofactor biosynthetic process"/>
    <property type="evidence" value="ECO:0007669"/>
    <property type="project" value="UniProtKB-UniRule"/>
</dbReference>
<dbReference type="SUPFAM" id="SSF63867">
    <property type="entry name" value="MoeA C-terminal domain-like"/>
    <property type="match status" value="1"/>
</dbReference>
<evidence type="ECO:0000256" key="1">
    <source>
        <dbReference type="ARBA" id="ARBA00002901"/>
    </source>
</evidence>
<keyword evidence="4 6" id="KW-0501">Molybdenum cofactor biosynthesis</keyword>
<dbReference type="CDD" id="cd00887">
    <property type="entry name" value="MoeA"/>
    <property type="match status" value="1"/>
</dbReference>
<dbReference type="NCBIfam" id="TIGR00177">
    <property type="entry name" value="molyb_syn"/>
    <property type="match status" value="1"/>
</dbReference>
<dbReference type="PANTHER" id="PTHR10192">
    <property type="entry name" value="MOLYBDOPTERIN BIOSYNTHESIS PROTEIN"/>
    <property type="match status" value="1"/>
</dbReference>
<evidence type="ECO:0000256" key="3">
    <source>
        <dbReference type="ARBA" id="ARBA00010763"/>
    </source>
</evidence>
<evidence type="ECO:0000256" key="6">
    <source>
        <dbReference type="RuleBase" id="RU365090"/>
    </source>
</evidence>
<dbReference type="EC" id="2.10.1.1" evidence="6"/>
<accession>A0A917QHU1</accession>
<comment type="caution">
    <text evidence="8">The sequence shown here is derived from an EMBL/GenBank/DDBJ whole genome shotgun (WGS) entry which is preliminary data.</text>
</comment>
<dbReference type="Pfam" id="PF03453">
    <property type="entry name" value="MoeA_N"/>
    <property type="match status" value="1"/>
</dbReference>
<dbReference type="SUPFAM" id="SSF63882">
    <property type="entry name" value="MoeA N-terminal region -like"/>
    <property type="match status" value="1"/>
</dbReference>
<dbReference type="EMBL" id="BMMF01000015">
    <property type="protein sequence ID" value="GGK51312.1"/>
    <property type="molecule type" value="Genomic_DNA"/>
</dbReference>
<proteinExistence type="inferred from homology"/>
<evidence type="ECO:0000256" key="4">
    <source>
        <dbReference type="ARBA" id="ARBA00023150"/>
    </source>
</evidence>
<dbReference type="InterPro" id="IPR001453">
    <property type="entry name" value="MoaB/Mog_dom"/>
</dbReference>
<organism evidence="8 9">
    <name type="scientific">Salinarimonas ramus</name>
    <dbReference type="NCBI Taxonomy" id="690164"/>
    <lineage>
        <taxon>Bacteria</taxon>
        <taxon>Pseudomonadati</taxon>
        <taxon>Pseudomonadota</taxon>
        <taxon>Alphaproteobacteria</taxon>
        <taxon>Hyphomicrobiales</taxon>
        <taxon>Salinarimonadaceae</taxon>
        <taxon>Salinarimonas</taxon>
    </lineage>
</organism>
<dbReference type="Pfam" id="PF00994">
    <property type="entry name" value="MoCF_biosynth"/>
    <property type="match status" value="1"/>
</dbReference>
<dbReference type="SUPFAM" id="SSF53218">
    <property type="entry name" value="Molybdenum cofactor biosynthesis proteins"/>
    <property type="match status" value="1"/>
</dbReference>
<dbReference type="GO" id="GO:0046872">
    <property type="term" value="F:metal ion binding"/>
    <property type="evidence" value="ECO:0007669"/>
    <property type="project" value="UniProtKB-UniRule"/>
</dbReference>
<dbReference type="SMART" id="SM00852">
    <property type="entry name" value="MoCF_biosynth"/>
    <property type="match status" value="1"/>
</dbReference>
<keyword evidence="6" id="KW-0500">Molybdenum</keyword>
<reference evidence="8 9" key="1">
    <citation type="journal article" date="2014" name="Int. J. Syst. Evol. Microbiol.">
        <title>Complete genome sequence of Corynebacterium casei LMG S-19264T (=DSM 44701T), isolated from a smear-ripened cheese.</title>
        <authorList>
            <consortium name="US DOE Joint Genome Institute (JGI-PGF)"/>
            <person name="Walter F."/>
            <person name="Albersmeier A."/>
            <person name="Kalinowski J."/>
            <person name="Ruckert C."/>
        </authorList>
    </citation>
    <scope>NUCLEOTIDE SEQUENCE [LARGE SCALE GENOMIC DNA]</scope>
    <source>
        <strain evidence="8 9">CGMCC 1.9161</strain>
    </source>
</reference>
<evidence type="ECO:0000313" key="9">
    <source>
        <dbReference type="Proteomes" id="UP000600449"/>
    </source>
</evidence>
<protein>
    <recommendedName>
        <fullName evidence="6">Molybdopterin molybdenumtransferase</fullName>
        <ecNumber evidence="6">2.10.1.1</ecNumber>
    </recommendedName>
</protein>
<dbReference type="Proteomes" id="UP000600449">
    <property type="component" value="Unassembled WGS sequence"/>
</dbReference>
<dbReference type="InterPro" id="IPR036425">
    <property type="entry name" value="MoaB/Mog-like_dom_sf"/>
</dbReference>
<dbReference type="InterPro" id="IPR005110">
    <property type="entry name" value="MoeA_linker/N"/>
</dbReference>
<dbReference type="Gene3D" id="3.90.105.10">
    <property type="entry name" value="Molybdopterin biosynthesis moea protein, domain 2"/>
    <property type="match status" value="1"/>
</dbReference>
<keyword evidence="6" id="KW-0460">Magnesium</keyword>
<gene>
    <name evidence="8" type="primary">moeA</name>
    <name evidence="8" type="ORF">GCM10011322_42980</name>
</gene>
<comment type="similarity">
    <text evidence="3 6">Belongs to the MoeA family.</text>
</comment>
<comment type="pathway">
    <text evidence="2 6">Cofactor biosynthesis; molybdopterin biosynthesis.</text>
</comment>